<accession>A0A8X7X1B9</accession>
<dbReference type="GO" id="GO:0031267">
    <property type="term" value="F:small GTPase binding"/>
    <property type="evidence" value="ECO:0007669"/>
    <property type="project" value="TreeGrafter"/>
</dbReference>
<dbReference type="EMBL" id="JAATIS010005064">
    <property type="protein sequence ID" value="KAG2459965.1"/>
    <property type="molecule type" value="Genomic_DNA"/>
</dbReference>
<comment type="similarity">
    <text evidence="2">Belongs to the RIN (Ras interaction/interference) family.</text>
</comment>
<evidence type="ECO:0000313" key="10">
    <source>
        <dbReference type="Proteomes" id="UP000886611"/>
    </source>
</evidence>
<evidence type="ECO:0000256" key="4">
    <source>
        <dbReference type="ARBA" id="ARBA00022490"/>
    </source>
</evidence>
<dbReference type="SUPFAM" id="SSF109993">
    <property type="entry name" value="VPS9 domain"/>
    <property type="match status" value="1"/>
</dbReference>
<keyword evidence="10" id="KW-1185">Reference proteome</keyword>
<dbReference type="InterPro" id="IPR003123">
    <property type="entry name" value="VPS9"/>
</dbReference>
<evidence type="ECO:0000259" key="8">
    <source>
        <dbReference type="PROSITE" id="PS51205"/>
    </source>
</evidence>
<dbReference type="SMART" id="SM00167">
    <property type="entry name" value="VPS9"/>
    <property type="match status" value="1"/>
</dbReference>
<dbReference type="AlphaFoldDB" id="A0A8X7X1B9"/>
<dbReference type="GO" id="GO:0016192">
    <property type="term" value="P:vesicle-mediated transport"/>
    <property type="evidence" value="ECO:0007669"/>
    <property type="project" value="InterPro"/>
</dbReference>
<dbReference type="GO" id="GO:0005096">
    <property type="term" value="F:GTPase activator activity"/>
    <property type="evidence" value="ECO:0007669"/>
    <property type="project" value="UniProtKB-KW"/>
</dbReference>
<evidence type="ECO:0000256" key="5">
    <source>
        <dbReference type="ARBA" id="ARBA00022999"/>
    </source>
</evidence>
<keyword evidence="3" id="KW-0343">GTPase activation</keyword>
<evidence type="ECO:0000256" key="3">
    <source>
        <dbReference type="ARBA" id="ARBA00022468"/>
    </source>
</evidence>
<dbReference type="PROSITE" id="PS50200">
    <property type="entry name" value="RA"/>
    <property type="match status" value="1"/>
</dbReference>
<dbReference type="InterPro" id="IPR037191">
    <property type="entry name" value="VPS9_dom_sf"/>
</dbReference>
<feature type="non-terminal residue" evidence="9">
    <location>
        <position position="1051"/>
    </location>
</feature>
<dbReference type="Gene3D" id="1.20.1050.80">
    <property type="entry name" value="VPS9 domain"/>
    <property type="match status" value="1"/>
</dbReference>
<name>A0A8X7X1B9_POLSE</name>
<reference evidence="9 10" key="1">
    <citation type="journal article" date="2021" name="Cell">
        <title>Tracing the genetic footprints of vertebrate landing in non-teleost ray-finned fishes.</title>
        <authorList>
            <person name="Bi X."/>
            <person name="Wang K."/>
            <person name="Yang L."/>
            <person name="Pan H."/>
            <person name="Jiang H."/>
            <person name="Wei Q."/>
            <person name="Fang M."/>
            <person name="Yu H."/>
            <person name="Zhu C."/>
            <person name="Cai Y."/>
            <person name="He Y."/>
            <person name="Gan X."/>
            <person name="Zeng H."/>
            <person name="Yu D."/>
            <person name="Zhu Y."/>
            <person name="Jiang H."/>
            <person name="Qiu Q."/>
            <person name="Yang H."/>
            <person name="Zhang Y.E."/>
            <person name="Wang W."/>
            <person name="Zhu M."/>
            <person name="He S."/>
            <person name="Zhang G."/>
        </authorList>
    </citation>
    <scope>NUCLEOTIDE SEQUENCE [LARGE SCALE GENOMIC DNA]</scope>
    <source>
        <strain evidence="9">Bchr_013</strain>
    </source>
</reference>
<sequence>MGDGLVLTVVAAVVTGWASYFEQLFKADPLARTLDFLGSMVLEADPPISREPLSPTEIAQLVNQRRVRKAEGICGVWGELLQAGGKTVHLALKAIFASIWEMGIIPNDWKMRLAIPNWKGKGDNTALGACTSACQENGGSGQQQHPSSPTLLSLLDRLSLVQTAWAPEETEEGLLARDTLKTQPPGSFLVIKDGTTGGRLLCVKVSDGPGAAGLKEIALLHQDTVWHLETSHLGFTDLSQLVGFLTISRDNFQSDFLQVRVMGSCGCEVSVGEERFSDLNFADNAERFGALRRLSEESECLGLQVSWIKTKIQAFNELLDTAISRVSVCRESVNLVNRFIYLGSDIHVSGDSSYEVSKFWLSPSKLAGQEEERSSRRTSRSDLLPFVSSRQGPSMCSIQVTSENGALCIINPLFLKEHGDAWLTHTAHSSQPYVAGCTPVPYRRDRRLSTTRAQIRVRKHFSLDAENEYTSSITAVNLRETVSMPTTPTLVKLRQKPMTRNTPMWSWSEGVGRSSRDEYEEPEDSTKAETSFVPQSPHRASWIEEGCFSPSLQKTRSETSLCSSDGTLMPPISELDSLSLSSMEDEGELTLSSAGLSCSPVLGHRKRQSLAVADKVKNRISAVGKSIGGLISLERRITNRINELSQKTGSEFGNLAQTFITHMMNGTSQDKSSTEMLQNVRQMLTNLKTYLLEGSELHSILESGGDIPETELDNIVEVALHKVILKPLCSNIYSRLTNFRKGDGSLQKLQDNQVIMQKCSLAELGVASLGLPDAAVMEKIQHRFSEMHSSYSPNKKVKQLLKVCKLIYDAMTANEAKPYGADDFLPVLTYVLIQSNITNLNLDVEYMMELLEPSQLQGEGGYYLTTVFGSLYHISNYKTEMETPKISIEAQNSIHQWKRRRTINNKQSWRRVTQDYLLVSYETPGSLQKTVSIRGSTTIQEVCATCAEKYQVSEPENYALYLFKDGKHYLLDSDGFVKKIKTEQKQQATWENKALFVYCKKGQHSDEEEYPGFQEESTSTCSTASPLLSGCGSTIECPKSASEYQKELDIE</sequence>
<comment type="caution">
    <text evidence="9">The sequence shown here is derived from an EMBL/GenBank/DDBJ whole genome shotgun (WGS) entry which is preliminary data.</text>
</comment>
<feature type="region of interest" description="Disordered" evidence="6">
    <location>
        <begin position="502"/>
        <end position="535"/>
    </location>
</feature>
<feature type="domain" description="Ras-associating" evidence="7">
    <location>
        <begin position="913"/>
        <end position="1003"/>
    </location>
</feature>
<feature type="domain" description="VPS9" evidence="8">
    <location>
        <begin position="748"/>
        <end position="883"/>
    </location>
</feature>
<evidence type="ECO:0000313" key="9">
    <source>
        <dbReference type="EMBL" id="KAG2459965.1"/>
    </source>
</evidence>
<dbReference type="PROSITE" id="PS51205">
    <property type="entry name" value="VPS9"/>
    <property type="match status" value="1"/>
</dbReference>
<dbReference type="Pfam" id="PF23268">
    <property type="entry name" value="RIN1"/>
    <property type="match status" value="1"/>
</dbReference>
<dbReference type="GO" id="GO:0005829">
    <property type="term" value="C:cytosol"/>
    <property type="evidence" value="ECO:0007669"/>
    <property type="project" value="TreeGrafter"/>
</dbReference>
<feature type="non-terminal residue" evidence="9">
    <location>
        <position position="1"/>
    </location>
</feature>
<comment type="subcellular location">
    <subcellularLocation>
        <location evidence="1">Cytoplasm</location>
    </subcellularLocation>
</comment>
<dbReference type="InterPro" id="IPR045046">
    <property type="entry name" value="Vps9-like"/>
</dbReference>
<evidence type="ECO:0000259" key="7">
    <source>
        <dbReference type="PROSITE" id="PS50200"/>
    </source>
</evidence>
<dbReference type="Pfam" id="PF02204">
    <property type="entry name" value="VPS9"/>
    <property type="match status" value="1"/>
</dbReference>
<dbReference type="GO" id="GO:0005085">
    <property type="term" value="F:guanyl-nucleotide exchange factor activity"/>
    <property type="evidence" value="ECO:0007669"/>
    <property type="project" value="InterPro"/>
</dbReference>
<dbReference type="InterPro" id="IPR000159">
    <property type="entry name" value="RA_dom"/>
</dbReference>
<dbReference type="GO" id="GO:0007165">
    <property type="term" value="P:signal transduction"/>
    <property type="evidence" value="ECO:0007669"/>
    <property type="project" value="InterPro"/>
</dbReference>
<dbReference type="Pfam" id="PF00788">
    <property type="entry name" value="RA"/>
    <property type="match status" value="1"/>
</dbReference>
<keyword evidence="5" id="KW-0727">SH2 domain</keyword>
<dbReference type="FunFam" id="1.20.1050.80:FF:000002">
    <property type="entry name" value="Ras and Rab interactor 2"/>
    <property type="match status" value="1"/>
</dbReference>
<proteinExistence type="inferred from homology"/>
<keyword evidence="4" id="KW-0963">Cytoplasm</keyword>
<organism evidence="9 10">
    <name type="scientific">Polypterus senegalus</name>
    <name type="common">Senegal bichir</name>
    <dbReference type="NCBI Taxonomy" id="55291"/>
    <lineage>
        <taxon>Eukaryota</taxon>
        <taxon>Metazoa</taxon>
        <taxon>Chordata</taxon>
        <taxon>Craniata</taxon>
        <taxon>Vertebrata</taxon>
        <taxon>Euteleostomi</taxon>
        <taxon>Actinopterygii</taxon>
        <taxon>Polypteriformes</taxon>
        <taxon>Polypteridae</taxon>
        <taxon>Polypterus</taxon>
    </lineage>
</organism>
<gene>
    <name evidence="9" type="primary">Rin3</name>
    <name evidence="9" type="ORF">GTO96_0021142</name>
</gene>
<dbReference type="GO" id="GO:0030139">
    <property type="term" value="C:endocytic vesicle"/>
    <property type="evidence" value="ECO:0007669"/>
    <property type="project" value="TreeGrafter"/>
</dbReference>
<evidence type="ECO:0000256" key="1">
    <source>
        <dbReference type="ARBA" id="ARBA00004496"/>
    </source>
</evidence>
<protein>
    <submittedName>
        <fullName evidence="9">RIN3 protein</fullName>
    </submittedName>
</protein>
<evidence type="ECO:0000256" key="2">
    <source>
        <dbReference type="ARBA" id="ARBA00006919"/>
    </source>
</evidence>
<evidence type="ECO:0000256" key="6">
    <source>
        <dbReference type="SAM" id="MobiDB-lite"/>
    </source>
</evidence>
<dbReference type="PANTHER" id="PTHR23101">
    <property type="entry name" value="RAB GDP/GTP EXCHANGE FACTOR"/>
    <property type="match status" value="1"/>
</dbReference>
<dbReference type="PANTHER" id="PTHR23101:SF72">
    <property type="entry name" value="RAS AND RAB INTERACTOR-LIKE PROTEIN"/>
    <property type="match status" value="1"/>
</dbReference>
<dbReference type="Proteomes" id="UP000886611">
    <property type="component" value="Unassembled WGS sequence"/>
</dbReference>